<evidence type="ECO:0000256" key="1">
    <source>
        <dbReference type="SAM" id="MobiDB-lite"/>
    </source>
</evidence>
<gene>
    <name evidence="2" type="ORF">NSE01_24040</name>
</gene>
<feature type="compositionally biased region" description="Basic and acidic residues" evidence="1">
    <location>
        <begin position="77"/>
        <end position="88"/>
    </location>
</feature>
<evidence type="ECO:0000313" key="2">
    <source>
        <dbReference type="EMBL" id="GEO00572.1"/>
    </source>
</evidence>
<accession>A0A512ALH3</accession>
<dbReference type="Proteomes" id="UP000321464">
    <property type="component" value="Unassembled WGS sequence"/>
</dbReference>
<dbReference type="EMBL" id="BJYR01000015">
    <property type="protein sequence ID" value="GEO00572.1"/>
    <property type="molecule type" value="Genomic_DNA"/>
</dbReference>
<reference evidence="2 3" key="1">
    <citation type="submission" date="2019-07" db="EMBL/GenBank/DDBJ databases">
        <title>Whole genome shotgun sequence of Novosphingobium sediminis NBRC 106119.</title>
        <authorList>
            <person name="Hosoyama A."/>
            <person name="Uohara A."/>
            <person name="Ohji S."/>
            <person name="Ichikawa N."/>
        </authorList>
    </citation>
    <scope>NUCLEOTIDE SEQUENCE [LARGE SCALE GENOMIC DNA]</scope>
    <source>
        <strain evidence="2 3">NBRC 106119</strain>
    </source>
</reference>
<protein>
    <submittedName>
        <fullName evidence="2">Uncharacterized protein</fullName>
    </submittedName>
</protein>
<proteinExistence type="predicted"/>
<organism evidence="2 3">
    <name type="scientific">Novosphingobium sediminis</name>
    <dbReference type="NCBI Taxonomy" id="707214"/>
    <lineage>
        <taxon>Bacteria</taxon>
        <taxon>Pseudomonadati</taxon>
        <taxon>Pseudomonadota</taxon>
        <taxon>Alphaproteobacteria</taxon>
        <taxon>Sphingomonadales</taxon>
        <taxon>Sphingomonadaceae</taxon>
        <taxon>Novosphingobium</taxon>
    </lineage>
</organism>
<dbReference type="AlphaFoldDB" id="A0A512ALH3"/>
<sequence>MGLLSLMTESFVPTPSTVASLIPPSSVQVWKVPEIYGASVRVAASLREAFGRLRIPPIFSILTIDPFELSTAAPADRPSHGVSYDKARSTTTKGAQ</sequence>
<name>A0A512ALH3_9SPHN</name>
<keyword evidence="3" id="KW-1185">Reference proteome</keyword>
<comment type="caution">
    <text evidence="2">The sequence shown here is derived from an EMBL/GenBank/DDBJ whole genome shotgun (WGS) entry which is preliminary data.</text>
</comment>
<evidence type="ECO:0000313" key="3">
    <source>
        <dbReference type="Proteomes" id="UP000321464"/>
    </source>
</evidence>
<feature type="region of interest" description="Disordered" evidence="1">
    <location>
        <begin position="72"/>
        <end position="96"/>
    </location>
</feature>